<dbReference type="InterPro" id="IPR036259">
    <property type="entry name" value="MFS_trans_sf"/>
</dbReference>
<evidence type="ECO:0000256" key="5">
    <source>
        <dbReference type="ARBA" id="ARBA00023136"/>
    </source>
</evidence>
<evidence type="ECO:0000256" key="3">
    <source>
        <dbReference type="ARBA" id="ARBA00022692"/>
    </source>
</evidence>
<keyword evidence="4 6" id="KW-1133">Transmembrane helix</keyword>
<gene>
    <name evidence="8" type="ORF">HGB48_00215</name>
</gene>
<dbReference type="SUPFAM" id="SSF103473">
    <property type="entry name" value="MFS general substrate transporter"/>
    <property type="match status" value="1"/>
</dbReference>
<evidence type="ECO:0000313" key="9">
    <source>
        <dbReference type="Proteomes" id="UP000579250"/>
    </source>
</evidence>
<dbReference type="PANTHER" id="PTHR43385:SF1">
    <property type="entry name" value="RIBOFLAVIN TRANSPORTER RIBJ"/>
    <property type="match status" value="1"/>
</dbReference>
<feature type="transmembrane region" description="Helical" evidence="6">
    <location>
        <begin position="296"/>
        <end position="327"/>
    </location>
</feature>
<name>A0A846YPQ0_9ACTN</name>
<feature type="transmembrane region" description="Helical" evidence="6">
    <location>
        <begin position="384"/>
        <end position="403"/>
    </location>
</feature>
<keyword evidence="3 6" id="KW-0812">Transmembrane</keyword>
<evidence type="ECO:0000256" key="4">
    <source>
        <dbReference type="ARBA" id="ARBA00022989"/>
    </source>
</evidence>
<feature type="transmembrane region" description="Helical" evidence="6">
    <location>
        <begin position="149"/>
        <end position="166"/>
    </location>
</feature>
<dbReference type="GO" id="GO:0005886">
    <property type="term" value="C:plasma membrane"/>
    <property type="evidence" value="ECO:0007669"/>
    <property type="project" value="UniProtKB-SubCell"/>
</dbReference>
<dbReference type="InterPro" id="IPR011701">
    <property type="entry name" value="MFS"/>
</dbReference>
<dbReference type="EMBL" id="JAAXPI010000001">
    <property type="protein sequence ID" value="NKZ02189.1"/>
    <property type="molecule type" value="Genomic_DNA"/>
</dbReference>
<feature type="transmembrane region" description="Helical" evidence="6">
    <location>
        <begin position="178"/>
        <end position="199"/>
    </location>
</feature>
<feature type="transmembrane region" description="Helical" evidence="6">
    <location>
        <begin position="89"/>
        <end position="108"/>
    </location>
</feature>
<evidence type="ECO:0000313" key="8">
    <source>
        <dbReference type="EMBL" id="NKZ02189.1"/>
    </source>
</evidence>
<protein>
    <submittedName>
        <fullName evidence="8">MFS transporter</fullName>
    </submittedName>
</protein>
<dbReference type="Gene3D" id="1.20.1250.20">
    <property type="entry name" value="MFS general substrate transporter like domains"/>
    <property type="match status" value="1"/>
</dbReference>
<keyword evidence="2" id="KW-0813">Transport</keyword>
<dbReference type="AlphaFoldDB" id="A0A846YPQ0"/>
<feature type="transmembrane region" description="Helical" evidence="6">
    <location>
        <begin position="262"/>
        <end position="284"/>
    </location>
</feature>
<feature type="transmembrane region" description="Helical" evidence="6">
    <location>
        <begin position="228"/>
        <end position="250"/>
    </location>
</feature>
<comment type="subcellular location">
    <subcellularLocation>
        <location evidence="1">Cell membrane</location>
        <topology evidence="1">Multi-pass membrane protein</topology>
    </subcellularLocation>
</comment>
<feature type="transmembrane region" description="Helical" evidence="6">
    <location>
        <begin position="114"/>
        <end position="137"/>
    </location>
</feature>
<dbReference type="GO" id="GO:0022857">
    <property type="term" value="F:transmembrane transporter activity"/>
    <property type="evidence" value="ECO:0007669"/>
    <property type="project" value="InterPro"/>
</dbReference>
<feature type="transmembrane region" description="Helical" evidence="6">
    <location>
        <begin position="21"/>
        <end position="42"/>
    </location>
</feature>
<dbReference type="PROSITE" id="PS50850">
    <property type="entry name" value="MFS"/>
    <property type="match status" value="1"/>
</dbReference>
<sequence>MPAPVPAARSAARTGAARMSPVPLLALCVTEITSWGVLYYAFPVLAPAIAADTGWSIATATAAFSAALVVAAIGGIPAGRVLDRHGPRVLMTTGSAVAAFALVLIAVAPNLLCFIAAWLLAGVAMTAVLYQPAFAALTRYYAPRHVRALTTLTLVAGLASTVFAPLTDALTHYLSWRGVYLVLAVVLAAVTIPLHGFALRRPWPPAHGRTRGGGDPHRVNRIVRSRPFLLLALAFTLSAFAMFAVMTNLIPLLTSRGADTTTAAWALGLGGIGQVAGRLGYGALARSTTVRVRTVWIFSLVAATTAGLAVLPGPVALLTAIAVLAGAPRGIATLLQATAVTDRWGTAAYGSLSGILAAPVTTATALAPWAGAALATSLGGYPKLFLLLTGCAVLAAALAPGTTPKNPFWLGRP</sequence>
<evidence type="ECO:0000256" key="6">
    <source>
        <dbReference type="SAM" id="Phobius"/>
    </source>
</evidence>
<dbReference type="InterPro" id="IPR052983">
    <property type="entry name" value="MFS_Riboflavin_Transporter"/>
</dbReference>
<keyword evidence="5 6" id="KW-0472">Membrane</keyword>
<dbReference type="Proteomes" id="UP000579250">
    <property type="component" value="Unassembled WGS sequence"/>
</dbReference>
<feature type="transmembrane region" description="Helical" evidence="6">
    <location>
        <begin position="347"/>
        <end position="372"/>
    </location>
</feature>
<evidence type="ECO:0000259" key="7">
    <source>
        <dbReference type="PROSITE" id="PS50850"/>
    </source>
</evidence>
<dbReference type="Pfam" id="PF07690">
    <property type="entry name" value="MFS_1"/>
    <property type="match status" value="1"/>
</dbReference>
<reference evidence="8 9" key="1">
    <citation type="submission" date="2020-04" db="EMBL/GenBank/DDBJ databases">
        <title>MicrobeNet Type strains.</title>
        <authorList>
            <person name="Nicholson A.C."/>
        </authorList>
    </citation>
    <scope>NUCLEOTIDE SEQUENCE [LARGE SCALE GENOMIC DNA]</scope>
    <source>
        <strain evidence="8 9">ATCC BAA-277</strain>
    </source>
</reference>
<dbReference type="InterPro" id="IPR020846">
    <property type="entry name" value="MFS_dom"/>
</dbReference>
<dbReference type="PANTHER" id="PTHR43385">
    <property type="entry name" value="RIBOFLAVIN TRANSPORTER RIBJ"/>
    <property type="match status" value="1"/>
</dbReference>
<feature type="transmembrane region" description="Helical" evidence="6">
    <location>
        <begin position="54"/>
        <end position="77"/>
    </location>
</feature>
<organism evidence="8 9">
    <name type="scientific">Actinomadura latina</name>
    <dbReference type="NCBI Taxonomy" id="163603"/>
    <lineage>
        <taxon>Bacteria</taxon>
        <taxon>Bacillati</taxon>
        <taxon>Actinomycetota</taxon>
        <taxon>Actinomycetes</taxon>
        <taxon>Streptosporangiales</taxon>
        <taxon>Thermomonosporaceae</taxon>
        <taxon>Actinomadura</taxon>
    </lineage>
</organism>
<evidence type="ECO:0000256" key="1">
    <source>
        <dbReference type="ARBA" id="ARBA00004651"/>
    </source>
</evidence>
<dbReference type="CDD" id="cd17355">
    <property type="entry name" value="MFS_YcxA_like"/>
    <property type="match status" value="1"/>
</dbReference>
<accession>A0A846YPQ0</accession>
<keyword evidence="9" id="KW-1185">Reference proteome</keyword>
<evidence type="ECO:0000256" key="2">
    <source>
        <dbReference type="ARBA" id="ARBA00022448"/>
    </source>
</evidence>
<feature type="domain" description="Major facilitator superfamily (MFS) profile" evidence="7">
    <location>
        <begin position="22"/>
        <end position="407"/>
    </location>
</feature>
<proteinExistence type="predicted"/>
<comment type="caution">
    <text evidence="8">The sequence shown here is derived from an EMBL/GenBank/DDBJ whole genome shotgun (WGS) entry which is preliminary data.</text>
</comment>